<gene>
    <name evidence="10" type="ORF">GW587_12705</name>
</gene>
<comment type="cofactor">
    <cofactor evidence="8">
        <name>heme</name>
        <dbReference type="ChEBI" id="CHEBI:30413"/>
    </cofactor>
</comment>
<keyword evidence="5 8" id="KW-0479">Metal-binding</keyword>
<dbReference type="PANTHER" id="PTHR11465">
    <property type="entry name" value="CATALASE"/>
    <property type="match status" value="1"/>
</dbReference>
<evidence type="ECO:0000256" key="6">
    <source>
        <dbReference type="ARBA" id="ARBA00023002"/>
    </source>
</evidence>
<dbReference type="InterPro" id="IPR024168">
    <property type="entry name" value="Catalase_SrpA-type_pred"/>
</dbReference>
<dbReference type="CDD" id="cd08153">
    <property type="entry name" value="srpA_like"/>
    <property type="match status" value="1"/>
</dbReference>
<dbReference type="Gene3D" id="1.20.1280.120">
    <property type="match status" value="1"/>
</dbReference>
<evidence type="ECO:0000313" key="10">
    <source>
        <dbReference type="EMBL" id="NGZ85109.1"/>
    </source>
</evidence>
<dbReference type="GO" id="GO:0004601">
    <property type="term" value="F:peroxidase activity"/>
    <property type="evidence" value="ECO:0007669"/>
    <property type="project" value="UniProtKB-KW"/>
</dbReference>
<keyword evidence="3 8" id="KW-0575">Peroxidase</keyword>
<organism evidence="10 11">
    <name type="scientific">Duganella aceris</name>
    <dbReference type="NCBI Taxonomy" id="2703883"/>
    <lineage>
        <taxon>Bacteria</taxon>
        <taxon>Pseudomonadati</taxon>
        <taxon>Pseudomonadota</taxon>
        <taxon>Betaproteobacteria</taxon>
        <taxon>Burkholderiales</taxon>
        <taxon>Oxalobacteraceae</taxon>
        <taxon>Telluria group</taxon>
        <taxon>Duganella</taxon>
    </lineage>
</organism>
<evidence type="ECO:0000256" key="2">
    <source>
        <dbReference type="ARBA" id="ARBA00005329"/>
    </source>
</evidence>
<keyword evidence="6 8" id="KW-0560">Oxidoreductase</keyword>
<name>A0ABX0FKR2_9BURK</name>
<dbReference type="EMBL" id="JAADJT010000005">
    <property type="protein sequence ID" value="NGZ85109.1"/>
    <property type="molecule type" value="Genomic_DNA"/>
</dbReference>
<dbReference type="SUPFAM" id="SSF56634">
    <property type="entry name" value="Heme-dependent catalase-like"/>
    <property type="match status" value="1"/>
</dbReference>
<evidence type="ECO:0000256" key="1">
    <source>
        <dbReference type="ARBA" id="ARBA00002974"/>
    </source>
</evidence>
<evidence type="ECO:0000256" key="3">
    <source>
        <dbReference type="ARBA" id="ARBA00022559"/>
    </source>
</evidence>
<comment type="function">
    <text evidence="1">Decomposes hydrogen peroxide into water and oxygen; serves to protect cells from the toxic effects of hydrogen peroxide.</text>
</comment>
<evidence type="ECO:0000256" key="7">
    <source>
        <dbReference type="ARBA" id="ARBA00023004"/>
    </source>
</evidence>
<evidence type="ECO:0000259" key="9">
    <source>
        <dbReference type="SMART" id="SM01060"/>
    </source>
</evidence>
<dbReference type="EC" id="1.11.1.-" evidence="8"/>
<comment type="similarity">
    <text evidence="2 8">Belongs to the catalase family.</text>
</comment>
<dbReference type="PROSITE" id="PS51402">
    <property type="entry name" value="CATALASE_3"/>
    <property type="match status" value="1"/>
</dbReference>
<dbReference type="SMART" id="SM01060">
    <property type="entry name" value="Catalase"/>
    <property type="match status" value="1"/>
</dbReference>
<dbReference type="PIRSF" id="PIRSF000296">
    <property type="entry name" value="SrpA"/>
    <property type="match status" value="1"/>
</dbReference>
<dbReference type="Pfam" id="PF00199">
    <property type="entry name" value="Catalase"/>
    <property type="match status" value="1"/>
</dbReference>
<dbReference type="PANTHER" id="PTHR11465:SF9">
    <property type="entry name" value="CATALASE"/>
    <property type="match status" value="1"/>
</dbReference>
<sequence length="350" mass="37691">MLLLLPIALILAVIAALFAWVGGWFGNHQLTPQKMMDFAETSGAQAQGFRRAHSKGVCFAGTFAPTPDAAKLSKARAFSQPSIAVIGRFSASSNNPYAPDGASPVRGMAVQLKTDDGQEWRIAMNSFPFFATATPQAFQAMNEAGKPDPATGKPDPEKMKAVLAANPEIGAFLAWAKAAPRSDSLGSTRFNGVNAFRLTDAAGTDRMVRWSMRPRLPFAAMSPEQLKAADPNFLMEDLDRRLASRPLIWDMVVQFAAPGDPITDPSKAWPDTRPETTIGTLTVVHAEEQASGPCRDLNFDPLILPDGIVGSADPILHARSAAYSVSFNRREREISEGKFAHPIGQNGSAR</sequence>
<evidence type="ECO:0000313" key="11">
    <source>
        <dbReference type="Proteomes" id="UP000666369"/>
    </source>
</evidence>
<feature type="domain" description="Catalase core" evidence="9">
    <location>
        <begin position="26"/>
        <end position="349"/>
    </location>
</feature>
<dbReference type="Proteomes" id="UP000666369">
    <property type="component" value="Unassembled WGS sequence"/>
</dbReference>
<comment type="caution">
    <text evidence="10">The sequence shown here is derived from an EMBL/GenBank/DDBJ whole genome shotgun (WGS) entry which is preliminary data.</text>
</comment>
<comment type="function">
    <text evidence="8">Has an organic peroxide-dependent peroxidase activity.</text>
</comment>
<keyword evidence="7 8" id="KW-0408">Iron</keyword>
<dbReference type="Gene3D" id="2.40.180.10">
    <property type="entry name" value="Catalase core domain"/>
    <property type="match status" value="1"/>
</dbReference>
<evidence type="ECO:0000256" key="5">
    <source>
        <dbReference type="ARBA" id="ARBA00022723"/>
    </source>
</evidence>
<reference evidence="10 11" key="1">
    <citation type="submission" date="2020-01" db="EMBL/GenBank/DDBJ databases">
        <authorList>
            <person name="Lee S.D."/>
        </authorList>
    </citation>
    <scope>NUCLEOTIDE SEQUENCE [LARGE SCALE GENOMIC DNA]</scope>
    <source>
        <strain evidence="10 11">SAP-35</strain>
    </source>
</reference>
<evidence type="ECO:0000256" key="4">
    <source>
        <dbReference type="ARBA" id="ARBA00022617"/>
    </source>
</evidence>
<proteinExistence type="inferred from homology"/>
<accession>A0ABX0FKR2</accession>
<keyword evidence="11" id="KW-1185">Reference proteome</keyword>
<dbReference type="InterPro" id="IPR011614">
    <property type="entry name" value="Catalase_core"/>
</dbReference>
<evidence type="ECO:0000256" key="8">
    <source>
        <dbReference type="PIRNR" id="PIRNR000296"/>
    </source>
</evidence>
<dbReference type="InterPro" id="IPR018028">
    <property type="entry name" value="Catalase"/>
</dbReference>
<keyword evidence="4 8" id="KW-0349">Heme</keyword>
<dbReference type="InterPro" id="IPR020835">
    <property type="entry name" value="Catalase_sf"/>
</dbReference>
<protein>
    <recommendedName>
        <fullName evidence="8">Catalase-related peroxidase</fullName>
        <ecNumber evidence="8">1.11.1.-</ecNumber>
    </recommendedName>
</protein>
<reference evidence="11" key="2">
    <citation type="submission" date="2023-07" db="EMBL/GenBank/DDBJ databases">
        <title>Duganella aceri sp. nov., isolated from tree sap.</title>
        <authorList>
            <person name="Kim I.S."/>
        </authorList>
    </citation>
    <scope>NUCLEOTIDE SEQUENCE [LARGE SCALE GENOMIC DNA]</scope>
    <source>
        <strain evidence="11">SAP-35</strain>
    </source>
</reference>